<name>A0A5N6WHL0_9EURO</name>
<organism evidence="3 4">
    <name type="scientific">Aspergillus transmontanensis</name>
    <dbReference type="NCBI Taxonomy" id="1034304"/>
    <lineage>
        <taxon>Eukaryota</taxon>
        <taxon>Fungi</taxon>
        <taxon>Dikarya</taxon>
        <taxon>Ascomycota</taxon>
        <taxon>Pezizomycotina</taxon>
        <taxon>Eurotiomycetes</taxon>
        <taxon>Eurotiomycetidae</taxon>
        <taxon>Eurotiales</taxon>
        <taxon>Aspergillaceae</taxon>
        <taxon>Aspergillus</taxon>
        <taxon>Aspergillus subgen. Circumdati</taxon>
    </lineage>
</organism>
<keyword evidence="2" id="KW-1133">Transmembrane helix</keyword>
<dbReference type="Proteomes" id="UP000325433">
    <property type="component" value="Unassembled WGS sequence"/>
</dbReference>
<reference evidence="4" key="1">
    <citation type="submission" date="2019-04" db="EMBL/GenBank/DDBJ databases">
        <title>Friends and foes A comparative genomics studyof 23 Aspergillus species from section Flavi.</title>
        <authorList>
            <consortium name="DOE Joint Genome Institute"/>
            <person name="Kjaerbolling I."/>
            <person name="Vesth T."/>
            <person name="Frisvad J.C."/>
            <person name="Nybo J.L."/>
            <person name="Theobald S."/>
            <person name="Kildgaard S."/>
            <person name="Isbrandt T."/>
            <person name="Kuo A."/>
            <person name="Sato A."/>
            <person name="Lyhne E.K."/>
            <person name="Kogle M.E."/>
            <person name="Wiebenga A."/>
            <person name="Kun R.S."/>
            <person name="Lubbers R.J."/>
            <person name="Makela M.R."/>
            <person name="Barry K."/>
            <person name="Chovatia M."/>
            <person name="Clum A."/>
            <person name="Daum C."/>
            <person name="Haridas S."/>
            <person name="He G."/>
            <person name="LaButti K."/>
            <person name="Lipzen A."/>
            <person name="Mondo S."/>
            <person name="Riley R."/>
            <person name="Salamov A."/>
            <person name="Simmons B.A."/>
            <person name="Magnuson J.K."/>
            <person name="Henrissat B."/>
            <person name="Mortensen U.H."/>
            <person name="Larsen T.O."/>
            <person name="Devries R.P."/>
            <person name="Grigoriev I.V."/>
            <person name="Machida M."/>
            <person name="Baker S.E."/>
            <person name="Andersen M.R."/>
        </authorList>
    </citation>
    <scope>NUCLEOTIDE SEQUENCE [LARGE SCALE GENOMIC DNA]</scope>
    <source>
        <strain evidence="4">CBS 130015</strain>
    </source>
</reference>
<evidence type="ECO:0000256" key="1">
    <source>
        <dbReference type="SAM" id="MobiDB-lite"/>
    </source>
</evidence>
<keyword evidence="2" id="KW-0812">Transmembrane</keyword>
<proteinExistence type="predicted"/>
<keyword evidence="2" id="KW-0472">Membrane</keyword>
<feature type="transmembrane region" description="Helical" evidence="2">
    <location>
        <begin position="12"/>
        <end position="31"/>
    </location>
</feature>
<feature type="compositionally biased region" description="Polar residues" evidence="1">
    <location>
        <begin position="40"/>
        <end position="54"/>
    </location>
</feature>
<evidence type="ECO:0000256" key="2">
    <source>
        <dbReference type="SAM" id="Phobius"/>
    </source>
</evidence>
<protein>
    <submittedName>
        <fullName evidence="3">Uncharacterized protein</fullName>
    </submittedName>
</protein>
<keyword evidence="4" id="KW-1185">Reference proteome</keyword>
<feature type="region of interest" description="Disordered" evidence="1">
    <location>
        <begin position="40"/>
        <end position="61"/>
    </location>
</feature>
<dbReference type="AlphaFoldDB" id="A0A5N6WHL0"/>
<evidence type="ECO:0000313" key="4">
    <source>
        <dbReference type="Proteomes" id="UP000325433"/>
    </source>
</evidence>
<sequence>MIVCSVRCTYRLSFSLFLLQYLFLFEFIYQFKRRLPFNTKGSAQYSHSKSNRTMNRMHTHR</sequence>
<gene>
    <name evidence="3" type="ORF">BDV41DRAFT_10500</name>
</gene>
<dbReference type="EMBL" id="ML738292">
    <property type="protein sequence ID" value="KAE8320351.1"/>
    <property type="molecule type" value="Genomic_DNA"/>
</dbReference>
<evidence type="ECO:0000313" key="3">
    <source>
        <dbReference type="EMBL" id="KAE8320351.1"/>
    </source>
</evidence>
<accession>A0A5N6WHL0</accession>